<accession>K4ANR8</accession>
<organism evidence="2 3">
    <name type="scientific">Setaria italica</name>
    <name type="common">Foxtail millet</name>
    <name type="synonym">Panicum italicum</name>
    <dbReference type="NCBI Taxonomy" id="4555"/>
    <lineage>
        <taxon>Eukaryota</taxon>
        <taxon>Viridiplantae</taxon>
        <taxon>Streptophyta</taxon>
        <taxon>Embryophyta</taxon>
        <taxon>Tracheophyta</taxon>
        <taxon>Spermatophyta</taxon>
        <taxon>Magnoliopsida</taxon>
        <taxon>Liliopsida</taxon>
        <taxon>Poales</taxon>
        <taxon>Poaceae</taxon>
        <taxon>PACMAD clade</taxon>
        <taxon>Panicoideae</taxon>
        <taxon>Panicodae</taxon>
        <taxon>Paniceae</taxon>
        <taxon>Cenchrinae</taxon>
        <taxon>Setaria</taxon>
    </lineage>
</organism>
<dbReference type="Gramene" id="KQK88703">
    <property type="protein sequence ID" value="KQK88703"/>
    <property type="gene ID" value="SETIT_040565mg"/>
</dbReference>
<evidence type="ECO:0000256" key="1">
    <source>
        <dbReference type="SAM" id="MobiDB-lite"/>
    </source>
</evidence>
<name>K4ANR8_SETIT</name>
<evidence type="ECO:0000313" key="2">
    <source>
        <dbReference type="EnsemblPlants" id="KQK88703"/>
    </source>
</evidence>
<reference evidence="2" key="2">
    <citation type="submission" date="2018-08" db="UniProtKB">
        <authorList>
            <consortium name="EnsemblPlants"/>
        </authorList>
    </citation>
    <scope>IDENTIFICATION</scope>
    <source>
        <strain evidence="2">Yugu1</strain>
    </source>
</reference>
<dbReference type="EMBL" id="AGNK02005561">
    <property type="status" value="NOT_ANNOTATED_CDS"/>
    <property type="molecule type" value="Genomic_DNA"/>
</dbReference>
<protein>
    <submittedName>
        <fullName evidence="2">Uncharacterized protein</fullName>
    </submittedName>
</protein>
<dbReference type="Proteomes" id="UP000004995">
    <property type="component" value="Unassembled WGS sequence"/>
</dbReference>
<evidence type="ECO:0000313" key="3">
    <source>
        <dbReference type="Proteomes" id="UP000004995"/>
    </source>
</evidence>
<keyword evidence="3" id="KW-1185">Reference proteome</keyword>
<sequence length="88" mass="10155">MLCPMPLESDKKRGKRQERSKTNQYSKSQSTPQTTDDSGYTRTHARTLLRCDHEINQVLMMMNGCRRRRCKRLMVCAPPRPASAISGR</sequence>
<reference evidence="3" key="1">
    <citation type="journal article" date="2012" name="Nat. Biotechnol.">
        <title>Reference genome sequence of the model plant Setaria.</title>
        <authorList>
            <person name="Bennetzen J.L."/>
            <person name="Schmutz J."/>
            <person name="Wang H."/>
            <person name="Percifield R."/>
            <person name="Hawkins J."/>
            <person name="Pontaroli A.C."/>
            <person name="Estep M."/>
            <person name="Feng L."/>
            <person name="Vaughn J.N."/>
            <person name="Grimwood J."/>
            <person name="Jenkins J."/>
            <person name="Barry K."/>
            <person name="Lindquist E."/>
            <person name="Hellsten U."/>
            <person name="Deshpande S."/>
            <person name="Wang X."/>
            <person name="Wu X."/>
            <person name="Mitros T."/>
            <person name="Triplett J."/>
            <person name="Yang X."/>
            <person name="Ye C.Y."/>
            <person name="Mauro-Herrera M."/>
            <person name="Wang L."/>
            <person name="Li P."/>
            <person name="Sharma M."/>
            <person name="Sharma R."/>
            <person name="Ronald P.C."/>
            <person name="Panaud O."/>
            <person name="Kellogg E.A."/>
            <person name="Brutnell T.P."/>
            <person name="Doust A.N."/>
            <person name="Tuskan G.A."/>
            <person name="Rokhsar D."/>
            <person name="Devos K.M."/>
        </authorList>
    </citation>
    <scope>NUCLEOTIDE SEQUENCE [LARGE SCALE GENOMIC DNA]</scope>
    <source>
        <strain evidence="3">cv. Yugu1</strain>
    </source>
</reference>
<feature type="region of interest" description="Disordered" evidence="1">
    <location>
        <begin position="1"/>
        <end position="41"/>
    </location>
</feature>
<proteinExistence type="predicted"/>
<feature type="compositionally biased region" description="Polar residues" evidence="1">
    <location>
        <begin position="22"/>
        <end position="41"/>
    </location>
</feature>
<dbReference type="HOGENOM" id="CLU_2473266_0_0_1"/>
<dbReference type="InParanoid" id="K4ANR8"/>
<dbReference type="EnsemblPlants" id="KQK88703">
    <property type="protein sequence ID" value="KQK88703"/>
    <property type="gene ID" value="SETIT_040565mg"/>
</dbReference>
<dbReference type="AlphaFoldDB" id="K4ANR8"/>